<evidence type="ECO:0000313" key="2">
    <source>
        <dbReference type="EMBL" id="KAJ1180113.1"/>
    </source>
</evidence>
<feature type="region of interest" description="Disordered" evidence="1">
    <location>
        <begin position="1"/>
        <end position="99"/>
    </location>
</feature>
<dbReference type="EMBL" id="JANPWB010000006">
    <property type="protein sequence ID" value="KAJ1180113.1"/>
    <property type="molecule type" value="Genomic_DNA"/>
</dbReference>
<evidence type="ECO:0000256" key="1">
    <source>
        <dbReference type="SAM" id="MobiDB-lite"/>
    </source>
</evidence>
<dbReference type="AlphaFoldDB" id="A0AAV7TWU9"/>
<comment type="caution">
    <text evidence="2">The sequence shown here is derived from an EMBL/GenBank/DDBJ whole genome shotgun (WGS) entry which is preliminary data.</text>
</comment>
<sequence>MVNAKNVAKQVTSNISWFHKVTFPESQEGTAEAENTTRDAPTNEREPHEPTQIDPIPQQGIRERRTDGSPDTQEDTNRSHHQSFDLRPNPPPSQRLKDFVCNTMNIYTERM</sequence>
<name>A0AAV7TWU9_PLEWA</name>
<proteinExistence type="predicted"/>
<evidence type="ECO:0000313" key="3">
    <source>
        <dbReference type="Proteomes" id="UP001066276"/>
    </source>
</evidence>
<reference evidence="2" key="1">
    <citation type="journal article" date="2022" name="bioRxiv">
        <title>Sequencing and chromosome-scale assembly of the giantPleurodeles waltlgenome.</title>
        <authorList>
            <person name="Brown T."/>
            <person name="Elewa A."/>
            <person name="Iarovenko S."/>
            <person name="Subramanian E."/>
            <person name="Araus A.J."/>
            <person name="Petzold A."/>
            <person name="Susuki M."/>
            <person name="Suzuki K.-i.T."/>
            <person name="Hayashi T."/>
            <person name="Toyoda A."/>
            <person name="Oliveira C."/>
            <person name="Osipova E."/>
            <person name="Leigh N.D."/>
            <person name="Simon A."/>
            <person name="Yun M.H."/>
        </authorList>
    </citation>
    <scope>NUCLEOTIDE SEQUENCE</scope>
    <source>
        <strain evidence="2">20211129_DDA</strain>
        <tissue evidence="2">Liver</tissue>
    </source>
</reference>
<dbReference type="Proteomes" id="UP001066276">
    <property type="component" value="Chromosome 3_2"/>
</dbReference>
<keyword evidence="3" id="KW-1185">Reference proteome</keyword>
<feature type="compositionally biased region" description="Basic and acidic residues" evidence="1">
    <location>
        <begin position="35"/>
        <end position="51"/>
    </location>
</feature>
<gene>
    <name evidence="2" type="ORF">NDU88_005337</name>
</gene>
<feature type="compositionally biased region" description="Basic and acidic residues" evidence="1">
    <location>
        <begin position="75"/>
        <end position="84"/>
    </location>
</feature>
<organism evidence="2 3">
    <name type="scientific">Pleurodeles waltl</name>
    <name type="common">Iberian ribbed newt</name>
    <dbReference type="NCBI Taxonomy" id="8319"/>
    <lineage>
        <taxon>Eukaryota</taxon>
        <taxon>Metazoa</taxon>
        <taxon>Chordata</taxon>
        <taxon>Craniata</taxon>
        <taxon>Vertebrata</taxon>
        <taxon>Euteleostomi</taxon>
        <taxon>Amphibia</taxon>
        <taxon>Batrachia</taxon>
        <taxon>Caudata</taxon>
        <taxon>Salamandroidea</taxon>
        <taxon>Salamandridae</taxon>
        <taxon>Pleurodelinae</taxon>
        <taxon>Pleurodeles</taxon>
    </lineage>
</organism>
<protein>
    <submittedName>
        <fullName evidence="2">Uncharacterized protein</fullName>
    </submittedName>
</protein>
<accession>A0AAV7TWU9</accession>